<evidence type="ECO:0000313" key="4">
    <source>
        <dbReference type="EMBL" id="PFG74380.1"/>
    </source>
</evidence>
<reference evidence="4 5" key="1">
    <citation type="submission" date="2017-09" db="EMBL/GenBank/DDBJ databases">
        <title>Sequencing the genomes of two abundant thermophiles in Great Basin hot springs: Thermocrinis jamiesonii and novel Chloroflexi Thermoflexus hugenholtzii.</title>
        <authorList>
            <person name="Hedlund B."/>
        </authorList>
    </citation>
    <scope>NUCLEOTIDE SEQUENCE [LARGE SCALE GENOMIC DNA]</scope>
    <source>
        <strain evidence="4 5">G233</strain>
    </source>
</reference>
<name>A0A2A9HH14_TEPT2</name>
<evidence type="ECO:0000256" key="1">
    <source>
        <dbReference type="SAM" id="Coils"/>
    </source>
</evidence>
<dbReference type="PROSITE" id="PS50076">
    <property type="entry name" value="DNAJ_2"/>
    <property type="match status" value="1"/>
</dbReference>
<organism evidence="4 5">
    <name type="scientific">Tepidiforma thermophila (strain KCTC 52669 / CGMCC 1.13589 / G233)</name>
    <dbReference type="NCBI Taxonomy" id="2761530"/>
    <lineage>
        <taxon>Bacteria</taxon>
        <taxon>Bacillati</taxon>
        <taxon>Chloroflexota</taxon>
        <taxon>Tepidiformia</taxon>
        <taxon>Tepidiformales</taxon>
        <taxon>Tepidiformaceae</taxon>
        <taxon>Tepidiforma</taxon>
    </lineage>
</organism>
<dbReference type="SMART" id="SM00271">
    <property type="entry name" value="DnaJ"/>
    <property type="match status" value="1"/>
</dbReference>
<accession>A0A2A9HH14</accession>
<keyword evidence="2" id="KW-1133">Transmembrane helix</keyword>
<dbReference type="SUPFAM" id="SSF46565">
    <property type="entry name" value="Chaperone J-domain"/>
    <property type="match status" value="1"/>
</dbReference>
<gene>
    <name evidence="4" type="ORF">A9A59_1602</name>
</gene>
<dbReference type="Proteomes" id="UP000223071">
    <property type="component" value="Unassembled WGS sequence"/>
</dbReference>
<comment type="caution">
    <text evidence="4">The sequence shown here is derived from an EMBL/GenBank/DDBJ whole genome shotgun (WGS) entry which is preliminary data.</text>
</comment>
<keyword evidence="2" id="KW-0812">Transmembrane</keyword>
<keyword evidence="5" id="KW-1185">Reference proteome</keyword>
<dbReference type="Gene3D" id="1.10.287.110">
    <property type="entry name" value="DnaJ domain"/>
    <property type="match status" value="1"/>
</dbReference>
<dbReference type="InterPro" id="IPR001623">
    <property type="entry name" value="DnaJ_domain"/>
</dbReference>
<sequence length="133" mass="15003">MAEPRLVDYYSILNLPPKADLAGIEAAYARLSDDLMRQAQYDDSAREAMQRLNEAYAVLSKPELRREYDRAFFRAELERLEREARAAQRRRNLAGNILVAALGLVVAVQAAALLYLGWDSATALFRAIAGWLM</sequence>
<evidence type="ECO:0000313" key="5">
    <source>
        <dbReference type="Proteomes" id="UP000223071"/>
    </source>
</evidence>
<protein>
    <submittedName>
        <fullName evidence="4">DnaJ-like protein</fullName>
    </submittedName>
</protein>
<evidence type="ECO:0000256" key="2">
    <source>
        <dbReference type="SAM" id="Phobius"/>
    </source>
</evidence>
<dbReference type="AlphaFoldDB" id="A0A2A9HH14"/>
<dbReference type="EMBL" id="PDJQ01000001">
    <property type="protein sequence ID" value="PFG74380.1"/>
    <property type="molecule type" value="Genomic_DNA"/>
</dbReference>
<feature type="transmembrane region" description="Helical" evidence="2">
    <location>
        <begin position="93"/>
        <end position="116"/>
    </location>
</feature>
<feature type="coiled-coil region" evidence="1">
    <location>
        <begin position="70"/>
        <end position="97"/>
    </location>
</feature>
<dbReference type="InterPro" id="IPR036869">
    <property type="entry name" value="J_dom_sf"/>
</dbReference>
<feature type="domain" description="J" evidence="3">
    <location>
        <begin position="8"/>
        <end position="72"/>
    </location>
</feature>
<proteinExistence type="predicted"/>
<dbReference type="RefSeq" id="WP_098503771.1">
    <property type="nucleotide sequence ID" value="NZ_PDJQ01000001.1"/>
</dbReference>
<keyword evidence="1" id="KW-0175">Coiled coil</keyword>
<dbReference type="CDD" id="cd06257">
    <property type="entry name" value="DnaJ"/>
    <property type="match status" value="1"/>
</dbReference>
<keyword evidence="2" id="KW-0472">Membrane</keyword>
<evidence type="ECO:0000259" key="3">
    <source>
        <dbReference type="PROSITE" id="PS50076"/>
    </source>
</evidence>
<dbReference type="Pfam" id="PF00226">
    <property type="entry name" value="DnaJ"/>
    <property type="match status" value="1"/>
</dbReference>